<dbReference type="PIRSF" id="PIRSF035875">
    <property type="entry name" value="RNase_BN"/>
    <property type="match status" value="1"/>
</dbReference>
<accession>A0A9D7K4Z0</accession>
<keyword evidence="4 6" id="KW-1133">Transmembrane helix</keyword>
<dbReference type="NCBIfam" id="TIGR00765">
    <property type="entry name" value="yihY_not_rbn"/>
    <property type="match status" value="1"/>
</dbReference>
<evidence type="ECO:0000256" key="3">
    <source>
        <dbReference type="ARBA" id="ARBA00022692"/>
    </source>
</evidence>
<dbReference type="Pfam" id="PF03631">
    <property type="entry name" value="Virul_fac_BrkB"/>
    <property type="match status" value="1"/>
</dbReference>
<evidence type="ECO:0000313" key="8">
    <source>
        <dbReference type="Proteomes" id="UP000886689"/>
    </source>
</evidence>
<feature type="transmembrane region" description="Helical" evidence="6">
    <location>
        <begin position="174"/>
        <end position="195"/>
    </location>
</feature>
<evidence type="ECO:0000256" key="1">
    <source>
        <dbReference type="ARBA" id="ARBA00004651"/>
    </source>
</evidence>
<evidence type="ECO:0000256" key="2">
    <source>
        <dbReference type="ARBA" id="ARBA00022475"/>
    </source>
</evidence>
<dbReference type="InterPro" id="IPR017039">
    <property type="entry name" value="Virul_fac_BrkB"/>
</dbReference>
<evidence type="ECO:0000256" key="4">
    <source>
        <dbReference type="ARBA" id="ARBA00022989"/>
    </source>
</evidence>
<evidence type="ECO:0000256" key="5">
    <source>
        <dbReference type="ARBA" id="ARBA00023136"/>
    </source>
</evidence>
<feature type="transmembrane region" description="Helical" evidence="6">
    <location>
        <begin position="249"/>
        <end position="271"/>
    </location>
</feature>
<sequence length="281" mass="30759">MPPPRRPIFPFSLRIVRRFGEEGFGQISASLAFTTLLSLVPLAGLMLAIASAFPAFKAFIDHVDNLLVAHLLPAGSAGLISGKIFQFSRRASEVSVFGAMVLVFTAFLLMNTVERAFNHVWRVSVPRPMWHRLWLYALVVAVWPIVIGSLLAATSYAVTASLGWISGGGGIRAYVFKGISLAVLVLFFAFLYRAVPNATVRWRDAMLAGVCAAGGFAILQKGFELYLAYFPSYKAIYGAFATVPIFLLWVYLSWAVVLLGALVAATLPDFGGNTPRKHRRR</sequence>
<dbReference type="EMBL" id="JADJUC010000013">
    <property type="protein sequence ID" value="MBK8524752.1"/>
    <property type="molecule type" value="Genomic_DNA"/>
</dbReference>
<keyword evidence="2" id="KW-1003">Cell membrane</keyword>
<dbReference type="GO" id="GO:0005886">
    <property type="term" value="C:plasma membrane"/>
    <property type="evidence" value="ECO:0007669"/>
    <property type="project" value="UniProtKB-SubCell"/>
</dbReference>
<feature type="transmembrane region" description="Helical" evidence="6">
    <location>
        <begin position="133"/>
        <end position="154"/>
    </location>
</feature>
<evidence type="ECO:0000313" key="7">
    <source>
        <dbReference type="EMBL" id="MBK8524752.1"/>
    </source>
</evidence>
<name>A0A9D7K4Z0_9PROT</name>
<evidence type="ECO:0000256" key="6">
    <source>
        <dbReference type="SAM" id="Phobius"/>
    </source>
</evidence>
<feature type="transmembrane region" description="Helical" evidence="6">
    <location>
        <begin position="27"/>
        <end position="53"/>
    </location>
</feature>
<dbReference type="PANTHER" id="PTHR30213">
    <property type="entry name" value="INNER MEMBRANE PROTEIN YHJD"/>
    <property type="match status" value="1"/>
</dbReference>
<comment type="caution">
    <text evidence="7">The sequence shown here is derived from an EMBL/GenBank/DDBJ whole genome shotgun (WGS) entry which is preliminary data.</text>
</comment>
<dbReference type="AlphaFoldDB" id="A0A9D7K4Z0"/>
<proteinExistence type="predicted"/>
<comment type="subcellular location">
    <subcellularLocation>
        <location evidence="1">Cell membrane</location>
        <topology evidence="1">Multi-pass membrane protein</topology>
    </subcellularLocation>
</comment>
<feature type="transmembrane region" description="Helical" evidence="6">
    <location>
        <begin position="65"/>
        <end position="88"/>
    </location>
</feature>
<keyword evidence="3 6" id="KW-0812">Transmembrane</keyword>
<organism evidence="7 8">
    <name type="scientific">Candidatus Proximibacter danicus</name>
    <dbReference type="NCBI Taxonomy" id="2954365"/>
    <lineage>
        <taxon>Bacteria</taxon>
        <taxon>Pseudomonadati</taxon>
        <taxon>Pseudomonadota</taxon>
        <taxon>Betaproteobacteria</taxon>
        <taxon>Candidatus Proximibacter</taxon>
    </lineage>
</organism>
<gene>
    <name evidence="7" type="ORF">IPL58_12075</name>
</gene>
<keyword evidence="5 6" id="KW-0472">Membrane</keyword>
<dbReference type="PANTHER" id="PTHR30213:SF0">
    <property type="entry name" value="UPF0761 MEMBRANE PROTEIN YIHY"/>
    <property type="match status" value="1"/>
</dbReference>
<feature type="transmembrane region" description="Helical" evidence="6">
    <location>
        <begin position="207"/>
        <end position="229"/>
    </location>
</feature>
<protein>
    <submittedName>
        <fullName evidence="7">YihY family inner membrane protein</fullName>
    </submittedName>
</protein>
<feature type="transmembrane region" description="Helical" evidence="6">
    <location>
        <begin position="94"/>
        <end position="113"/>
    </location>
</feature>
<dbReference type="Proteomes" id="UP000886689">
    <property type="component" value="Unassembled WGS sequence"/>
</dbReference>
<reference evidence="7" key="1">
    <citation type="submission" date="2020-10" db="EMBL/GenBank/DDBJ databases">
        <title>Connecting structure to function with the recovery of over 1000 high-quality activated sludge metagenome-assembled genomes encoding full-length rRNA genes using long-read sequencing.</title>
        <authorList>
            <person name="Singleton C.M."/>
            <person name="Petriglieri F."/>
            <person name="Kristensen J.M."/>
            <person name="Kirkegaard R.H."/>
            <person name="Michaelsen T.Y."/>
            <person name="Andersen M.H."/>
            <person name="Karst S.M."/>
            <person name="Dueholm M.S."/>
            <person name="Nielsen P.H."/>
            <person name="Albertsen M."/>
        </authorList>
    </citation>
    <scope>NUCLEOTIDE SEQUENCE</scope>
    <source>
        <strain evidence="7">Hirt_18-Q3-R61-65_BATAC.395</strain>
    </source>
</reference>